<evidence type="ECO:0000313" key="1">
    <source>
        <dbReference type="EMBL" id="RHZ44899.1"/>
    </source>
</evidence>
<protein>
    <submittedName>
        <fullName evidence="1">Uncharacterized protein</fullName>
    </submittedName>
</protein>
<dbReference type="Proteomes" id="UP000266861">
    <property type="component" value="Unassembled WGS sequence"/>
</dbReference>
<keyword evidence="2" id="KW-1185">Reference proteome</keyword>
<organism evidence="1 2">
    <name type="scientific">Diversispora epigaea</name>
    <dbReference type="NCBI Taxonomy" id="1348612"/>
    <lineage>
        <taxon>Eukaryota</taxon>
        <taxon>Fungi</taxon>
        <taxon>Fungi incertae sedis</taxon>
        <taxon>Mucoromycota</taxon>
        <taxon>Glomeromycotina</taxon>
        <taxon>Glomeromycetes</taxon>
        <taxon>Diversisporales</taxon>
        <taxon>Diversisporaceae</taxon>
        <taxon>Diversispora</taxon>
    </lineage>
</organism>
<proteinExistence type="predicted"/>
<dbReference type="AlphaFoldDB" id="A0A397G493"/>
<accession>A0A397G493</accession>
<gene>
    <name evidence="1" type="ORF">Glove_707g75</name>
</gene>
<comment type="caution">
    <text evidence="1">The sequence shown here is derived from an EMBL/GenBank/DDBJ whole genome shotgun (WGS) entry which is preliminary data.</text>
</comment>
<sequence>MAQYKGNNLEIKIDLILNENEKEIIWIVYDESIFYANNDLDSSIMVSNFLCPCYGYTCIESLIMEYPLSMIFSGAPVRKNSPSLICWFKVIFILMKTNSISVMVQLAKRLACSEKFIVYDTIGL</sequence>
<name>A0A397G493_9GLOM</name>
<dbReference type="EMBL" id="PQFF01000563">
    <property type="protein sequence ID" value="RHZ44899.1"/>
    <property type="molecule type" value="Genomic_DNA"/>
</dbReference>
<dbReference type="OrthoDB" id="10044727at2759"/>
<evidence type="ECO:0000313" key="2">
    <source>
        <dbReference type="Proteomes" id="UP000266861"/>
    </source>
</evidence>
<reference evidence="1 2" key="1">
    <citation type="submission" date="2018-08" db="EMBL/GenBank/DDBJ databases">
        <title>Genome and evolution of the arbuscular mycorrhizal fungus Diversispora epigaea (formerly Glomus versiforme) and its bacterial endosymbionts.</title>
        <authorList>
            <person name="Sun X."/>
            <person name="Fei Z."/>
            <person name="Harrison M."/>
        </authorList>
    </citation>
    <scope>NUCLEOTIDE SEQUENCE [LARGE SCALE GENOMIC DNA]</scope>
    <source>
        <strain evidence="1 2">IT104</strain>
    </source>
</reference>